<feature type="compositionally biased region" description="Low complexity" evidence="1">
    <location>
        <begin position="497"/>
        <end position="510"/>
    </location>
</feature>
<dbReference type="EMBL" id="RXIC02000023">
    <property type="protein sequence ID" value="KAB1212790.1"/>
    <property type="molecule type" value="Genomic_DNA"/>
</dbReference>
<feature type="region of interest" description="Disordered" evidence="1">
    <location>
        <begin position="388"/>
        <end position="447"/>
    </location>
</feature>
<comment type="caution">
    <text evidence="2">The sequence shown here is derived from an EMBL/GenBank/DDBJ whole genome shotgun (WGS) entry which is preliminary data.</text>
</comment>
<dbReference type="OrthoDB" id="1933309at2759"/>
<accession>A0A6A1VPH4</accession>
<feature type="compositionally biased region" description="Polar residues" evidence="1">
    <location>
        <begin position="394"/>
        <end position="404"/>
    </location>
</feature>
<dbReference type="PANTHER" id="PTHR37198:SF1">
    <property type="entry name" value="NUCLEOLIN"/>
    <property type="match status" value="1"/>
</dbReference>
<keyword evidence="3" id="KW-1185">Reference proteome</keyword>
<feature type="compositionally biased region" description="Basic and acidic residues" evidence="1">
    <location>
        <begin position="430"/>
        <end position="447"/>
    </location>
</feature>
<reference evidence="2 3" key="1">
    <citation type="journal article" date="2019" name="Plant Biotechnol. J.">
        <title>The red bayberry genome and genetic basis of sex determination.</title>
        <authorList>
            <person name="Jia H.M."/>
            <person name="Jia H.J."/>
            <person name="Cai Q.L."/>
            <person name="Wang Y."/>
            <person name="Zhao H.B."/>
            <person name="Yang W.F."/>
            <person name="Wang G.Y."/>
            <person name="Li Y.H."/>
            <person name="Zhan D.L."/>
            <person name="Shen Y.T."/>
            <person name="Niu Q.F."/>
            <person name="Chang L."/>
            <person name="Qiu J."/>
            <person name="Zhao L."/>
            <person name="Xie H.B."/>
            <person name="Fu W.Y."/>
            <person name="Jin J."/>
            <person name="Li X.W."/>
            <person name="Jiao Y."/>
            <person name="Zhou C.C."/>
            <person name="Tu T."/>
            <person name="Chai C.Y."/>
            <person name="Gao J.L."/>
            <person name="Fan L.J."/>
            <person name="van de Weg E."/>
            <person name="Wang J.Y."/>
            <person name="Gao Z.S."/>
        </authorList>
    </citation>
    <scope>NUCLEOTIDE SEQUENCE [LARGE SCALE GENOMIC DNA]</scope>
    <source>
        <tissue evidence="2">Leaves</tissue>
    </source>
</reference>
<evidence type="ECO:0000256" key="1">
    <source>
        <dbReference type="SAM" id="MobiDB-lite"/>
    </source>
</evidence>
<feature type="region of interest" description="Disordered" evidence="1">
    <location>
        <begin position="107"/>
        <end position="135"/>
    </location>
</feature>
<gene>
    <name evidence="2" type="ORF">CJ030_MR5G011890</name>
</gene>
<dbReference type="PANTHER" id="PTHR37198">
    <property type="entry name" value="NUCLEOLIN"/>
    <property type="match status" value="1"/>
</dbReference>
<name>A0A6A1VPH4_9ROSI</name>
<organism evidence="2 3">
    <name type="scientific">Morella rubra</name>
    <name type="common">Chinese bayberry</name>
    <dbReference type="NCBI Taxonomy" id="262757"/>
    <lineage>
        <taxon>Eukaryota</taxon>
        <taxon>Viridiplantae</taxon>
        <taxon>Streptophyta</taxon>
        <taxon>Embryophyta</taxon>
        <taxon>Tracheophyta</taxon>
        <taxon>Spermatophyta</taxon>
        <taxon>Magnoliopsida</taxon>
        <taxon>eudicotyledons</taxon>
        <taxon>Gunneridae</taxon>
        <taxon>Pentapetalae</taxon>
        <taxon>rosids</taxon>
        <taxon>fabids</taxon>
        <taxon>Fagales</taxon>
        <taxon>Myricaceae</taxon>
        <taxon>Morella</taxon>
    </lineage>
</organism>
<evidence type="ECO:0000313" key="3">
    <source>
        <dbReference type="Proteomes" id="UP000516437"/>
    </source>
</evidence>
<dbReference type="Proteomes" id="UP000516437">
    <property type="component" value="Chromosome 5"/>
</dbReference>
<evidence type="ECO:0000313" key="2">
    <source>
        <dbReference type="EMBL" id="KAB1212790.1"/>
    </source>
</evidence>
<protein>
    <submittedName>
        <fullName evidence="2">Uncharacterized protein</fullName>
    </submittedName>
</protein>
<dbReference type="AlphaFoldDB" id="A0A6A1VPH4"/>
<feature type="compositionally biased region" description="Polar residues" evidence="1">
    <location>
        <begin position="516"/>
        <end position="531"/>
    </location>
</feature>
<sequence length="531" mass="58283">MEGPSEEWEIEEYSSEASGGKVSWIWNKGLMLGKKILITGIIISSTPLFLPPLLAISAIGIAASVPSGFFLASFACSEKLMSKLLPGPAPLLLDFEIANDEEICKDEEKEEGAEGFGGEGDAGEQNGNDKETGELLDEKEKKLLEKRMEVEQGLREEKEAPGIEEKRDVRLLQDGHGVEVVIEGDEESGNNVESVEIPFEVTTLRLENLGGPRKASYGEEELTRETREMIERLRDEGKGENLVEEDRPYVEEMLRGAEVGGPDEVDKTLPRDFGERKIPLGHKDVYGVKAVEAIGDTLERRNVDINTQTDELVSETIVVAIVPDTMKPVAELEEVNDFSYIIEPEKSIGDGNEQQKAVLDINTQADELVSETTVVAIVPDAMKPVKELEEGQGKDSSYIINPETSIGGDENEQQKAVLDRAAMSPGGRTEGNHISHQEDHDSHLNRDKEVLISSNIEEIEIADEREVCVFDVKTVASHQNSYVVHGTPKESLCYVGSEATESGESSASTTVHESSHNGQKYTTVPSSELYD</sequence>
<proteinExistence type="predicted"/>
<feature type="region of interest" description="Disordered" evidence="1">
    <location>
        <begin position="497"/>
        <end position="531"/>
    </location>
</feature>